<comment type="similarity">
    <text evidence="2 10">Belongs to the SCAMP family.</text>
</comment>
<dbReference type="GO" id="GO:0032588">
    <property type="term" value="C:trans-Golgi network membrane"/>
    <property type="evidence" value="ECO:0007669"/>
    <property type="project" value="TreeGrafter"/>
</dbReference>
<dbReference type="InterPro" id="IPR007273">
    <property type="entry name" value="SCAMP"/>
</dbReference>
<protein>
    <recommendedName>
        <fullName evidence="10">Secretory carrier-associated membrane protein</fullName>
        <shortName evidence="10">Secretory carrier membrane protein</shortName>
    </recommendedName>
</protein>
<keyword evidence="5" id="KW-0812">Transmembrane</keyword>
<keyword evidence="3 10" id="KW-0813">Transport</keyword>
<dbReference type="OMA" id="PRIPSTK"/>
<evidence type="ECO:0000256" key="7">
    <source>
        <dbReference type="ARBA" id="ARBA00022989"/>
    </source>
</evidence>
<accession>A0A3Q3DWI9</accession>
<evidence type="ECO:0000256" key="5">
    <source>
        <dbReference type="ARBA" id="ARBA00022692"/>
    </source>
</evidence>
<keyword evidence="6" id="KW-0653">Protein transport</keyword>
<dbReference type="GO" id="GO:0055038">
    <property type="term" value="C:recycling endosome membrane"/>
    <property type="evidence" value="ECO:0007669"/>
    <property type="project" value="TreeGrafter"/>
</dbReference>
<dbReference type="PANTHER" id="PTHR10687:SF11">
    <property type="entry name" value="SECRETORY CARRIER-ASSOCIATED MEMBRANE PROTEIN 4"/>
    <property type="match status" value="1"/>
</dbReference>
<keyword evidence="4" id="KW-0597">Phosphoprotein</keyword>
<reference evidence="11" key="1">
    <citation type="submission" date="2025-08" db="UniProtKB">
        <authorList>
            <consortium name="Ensembl"/>
        </authorList>
    </citation>
    <scope>IDENTIFICATION</scope>
</reference>
<evidence type="ECO:0000256" key="2">
    <source>
        <dbReference type="ARBA" id="ARBA00010482"/>
    </source>
</evidence>
<evidence type="ECO:0000256" key="1">
    <source>
        <dbReference type="ARBA" id="ARBA00004141"/>
    </source>
</evidence>
<evidence type="ECO:0000256" key="6">
    <source>
        <dbReference type="ARBA" id="ARBA00022927"/>
    </source>
</evidence>
<dbReference type="GO" id="GO:0015031">
    <property type="term" value="P:protein transport"/>
    <property type="evidence" value="ECO:0007669"/>
    <property type="project" value="UniProtKB-KW"/>
</dbReference>
<reference evidence="11" key="2">
    <citation type="submission" date="2025-09" db="UniProtKB">
        <authorList>
            <consortium name="Ensembl"/>
        </authorList>
    </citation>
    <scope>IDENTIFICATION</scope>
</reference>
<evidence type="ECO:0000256" key="8">
    <source>
        <dbReference type="ARBA" id="ARBA00023136"/>
    </source>
</evidence>
<comment type="function">
    <text evidence="9">Probably involved in membrane protein trafficking.</text>
</comment>
<evidence type="ECO:0000313" key="11">
    <source>
        <dbReference type="Ensembl" id="ENSHCOP00000022381.1"/>
    </source>
</evidence>
<keyword evidence="12" id="KW-1185">Reference proteome</keyword>
<dbReference type="Pfam" id="PF04144">
    <property type="entry name" value="SCAMP"/>
    <property type="match status" value="1"/>
</dbReference>
<dbReference type="PANTHER" id="PTHR10687">
    <property type="entry name" value="SECRETORY CARRIER-ASSOCIATED MEMBRANE PROTEIN SCAMP"/>
    <property type="match status" value="1"/>
</dbReference>
<dbReference type="AlphaFoldDB" id="A0A3Q3DWI9"/>
<keyword evidence="8" id="KW-0472">Membrane</keyword>
<name>A0A3Q3DWI9_HIPCM</name>
<dbReference type="Proteomes" id="UP000264820">
    <property type="component" value="Unplaced"/>
</dbReference>
<sequence>MLSLAERANNFPPLPKFIKVKPCFYQNIQEEIPAQHQQLVKRIFTLWMSELCCLAHLQSYQVCFHLKAVVF</sequence>
<evidence type="ECO:0000256" key="10">
    <source>
        <dbReference type="RuleBase" id="RU363122"/>
    </source>
</evidence>
<evidence type="ECO:0000256" key="9">
    <source>
        <dbReference type="ARBA" id="ARBA00037350"/>
    </source>
</evidence>
<keyword evidence="7" id="KW-1133">Transmembrane helix</keyword>
<proteinExistence type="inferred from homology"/>
<comment type="subcellular location">
    <subcellularLocation>
        <location evidence="1 10">Membrane</location>
        <topology evidence="1 10">Multi-pass membrane protein</topology>
    </subcellularLocation>
</comment>
<dbReference type="Ensembl" id="ENSHCOT00000001216.1">
    <property type="protein sequence ID" value="ENSHCOP00000022381.1"/>
    <property type="gene ID" value="ENSHCOG00000010013.1"/>
</dbReference>
<organism evidence="11 12">
    <name type="scientific">Hippocampus comes</name>
    <name type="common">Tiger tail seahorse</name>
    <dbReference type="NCBI Taxonomy" id="109280"/>
    <lineage>
        <taxon>Eukaryota</taxon>
        <taxon>Metazoa</taxon>
        <taxon>Chordata</taxon>
        <taxon>Craniata</taxon>
        <taxon>Vertebrata</taxon>
        <taxon>Euteleostomi</taxon>
        <taxon>Actinopterygii</taxon>
        <taxon>Neopterygii</taxon>
        <taxon>Teleostei</taxon>
        <taxon>Neoteleostei</taxon>
        <taxon>Acanthomorphata</taxon>
        <taxon>Syngnathiaria</taxon>
        <taxon>Syngnathiformes</taxon>
        <taxon>Syngnathoidei</taxon>
        <taxon>Syngnathidae</taxon>
        <taxon>Hippocampus</taxon>
    </lineage>
</organism>
<dbReference type="GeneTree" id="ENSGT00940000179989"/>
<evidence type="ECO:0000313" key="12">
    <source>
        <dbReference type="Proteomes" id="UP000264820"/>
    </source>
</evidence>
<evidence type="ECO:0000256" key="3">
    <source>
        <dbReference type="ARBA" id="ARBA00022448"/>
    </source>
</evidence>
<evidence type="ECO:0000256" key="4">
    <source>
        <dbReference type="ARBA" id="ARBA00022553"/>
    </source>
</evidence>